<name>A0ACC2PHZ1_9HYME</name>
<reference evidence="1" key="1">
    <citation type="submission" date="2023-04" db="EMBL/GenBank/DDBJ databases">
        <title>A chromosome-level genome assembly of the parasitoid wasp Eretmocerus hayati.</title>
        <authorList>
            <person name="Zhong Y."/>
            <person name="Liu S."/>
            <person name="Liu Y."/>
        </authorList>
    </citation>
    <scope>NUCLEOTIDE SEQUENCE</scope>
    <source>
        <strain evidence="1">ZJU_SS_LIU_2023</strain>
    </source>
</reference>
<proteinExistence type="predicted"/>
<evidence type="ECO:0000313" key="1">
    <source>
        <dbReference type="EMBL" id="KAJ8682949.1"/>
    </source>
</evidence>
<keyword evidence="2" id="KW-1185">Reference proteome</keyword>
<gene>
    <name evidence="1" type="ORF">QAD02_018741</name>
</gene>
<evidence type="ECO:0000313" key="2">
    <source>
        <dbReference type="Proteomes" id="UP001239111"/>
    </source>
</evidence>
<comment type="caution">
    <text evidence="1">The sequence shown here is derived from an EMBL/GenBank/DDBJ whole genome shotgun (WGS) entry which is preliminary data.</text>
</comment>
<protein>
    <submittedName>
        <fullName evidence="1">Uncharacterized protein</fullName>
    </submittedName>
</protein>
<sequence length="322" mass="35336">MENSTLARSKATDFCKGRLIDAKESLCWLRGWTKPSGVRSEYRSLVEHFERSSLLQDRPIHHSSPELAPPYTVVSKKERVKDFVRPYLQRSFYLPFGSMTLIYVLYYLSGSTTVQTYSMVIFSKMDSPMDDSIATAWMGAMRVVGAFVVLFSISTAGKRRLLFGSLGLAFICFLLIGCAELLPANDLNPWLPPLAMILAVFGNASGVDSVVHMLNSEIYPASMRYIGSAIGSSVSSVLGSLMNKFFLYIVDAITLPGVFLLFATMNLVAIAVYNGIVPETEGRSLQEIQDHYGGVKSLNGSRTATADQGVDSSSGKTRVTQV</sequence>
<organism evidence="1 2">
    <name type="scientific">Eretmocerus hayati</name>
    <dbReference type="NCBI Taxonomy" id="131215"/>
    <lineage>
        <taxon>Eukaryota</taxon>
        <taxon>Metazoa</taxon>
        <taxon>Ecdysozoa</taxon>
        <taxon>Arthropoda</taxon>
        <taxon>Hexapoda</taxon>
        <taxon>Insecta</taxon>
        <taxon>Pterygota</taxon>
        <taxon>Neoptera</taxon>
        <taxon>Endopterygota</taxon>
        <taxon>Hymenoptera</taxon>
        <taxon>Apocrita</taxon>
        <taxon>Proctotrupomorpha</taxon>
        <taxon>Chalcidoidea</taxon>
        <taxon>Aphelinidae</taxon>
        <taxon>Aphelininae</taxon>
        <taxon>Eretmocerus</taxon>
    </lineage>
</organism>
<dbReference type="Proteomes" id="UP001239111">
    <property type="component" value="Chromosome 1"/>
</dbReference>
<accession>A0ACC2PHZ1</accession>
<dbReference type="EMBL" id="CM056741">
    <property type="protein sequence ID" value="KAJ8682949.1"/>
    <property type="molecule type" value="Genomic_DNA"/>
</dbReference>